<protein>
    <recommendedName>
        <fullName evidence="5">NlpC/P60 domain-containing protein</fullName>
    </recommendedName>
</protein>
<dbReference type="InterPro" id="IPR038765">
    <property type="entry name" value="Papain-like_cys_pep_sf"/>
</dbReference>
<evidence type="ECO:0000256" key="2">
    <source>
        <dbReference type="ARBA" id="ARBA00022670"/>
    </source>
</evidence>
<keyword evidence="3" id="KW-0378">Hydrolase</keyword>
<sequence length="152" mass="17282">MHPYDMQRAAAVAEARKWIGTPYHSCADVRGAGVDCGMLIVRVFVDTGLIPAFDPRPYTEDWHLHRSEERYLGFVTDRCTEVKRPRSGDIVVFRYGRCYSHGGIVTSSDPLSMVHAFQPAGLVYEEMVAHNAELAKPTRRPRAFSLWREGER</sequence>
<comment type="similarity">
    <text evidence="1">Belongs to the peptidase C40 family.</text>
</comment>
<gene>
    <name evidence="6" type="ordered locus">Msil_3057</name>
</gene>
<evidence type="ECO:0000256" key="3">
    <source>
        <dbReference type="ARBA" id="ARBA00022801"/>
    </source>
</evidence>
<dbReference type="KEGG" id="msl:Msil_3057"/>
<evidence type="ECO:0000256" key="1">
    <source>
        <dbReference type="ARBA" id="ARBA00007074"/>
    </source>
</evidence>
<dbReference type="EMBL" id="CP001280">
    <property type="protein sequence ID" value="ACK51967.1"/>
    <property type="molecule type" value="Genomic_DNA"/>
</dbReference>
<dbReference type="Proteomes" id="UP000002257">
    <property type="component" value="Chromosome"/>
</dbReference>
<evidence type="ECO:0000256" key="4">
    <source>
        <dbReference type="ARBA" id="ARBA00022807"/>
    </source>
</evidence>
<keyword evidence="2" id="KW-0645">Protease</keyword>
<dbReference type="HOGENOM" id="CLU_115301_3_0_5"/>
<dbReference type="InterPro" id="IPR000064">
    <property type="entry name" value="NLP_P60_dom"/>
</dbReference>
<dbReference type="AlphaFoldDB" id="B8EKT9"/>
<feature type="domain" description="NlpC/P60" evidence="5">
    <location>
        <begin position="5"/>
        <end position="152"/>
    </location>
</feature>
<evidence type="ECO:0000313" key="6">
    <source>
        <dbReference type="EMBL" id="ACK51967.1"/>
    </source>
</evidence>
<keyword evidence="4" id="KW-0788">Thiol protease</keyword>
<evidence type="ECO:0000259" key="5">
    <source>
        <dbReference type="PROSITE" id="PS51935"/>
    </source>
</evidence>
<accession>B8EKT9</accession>
<dbReference type="PROSITE" id="PS51935">
    <property type="entry name" value="NLPC_P60"/>
    <property type="match status" value="1"/>
</dbReference>
<dbReference type="SUPFAM" id="SSF54001">
    <property type="entry name" value="Cysteine proteinases"/>
    <property type="match status" value="1"/>
</dbReference>
<dbReference type="eggNOG" id="COG0791">
    <property type="taxonomic scope" value="Bacteria"/>
</dbReference>
<organism evidence="6 7">
    <name type="scientific">Methylocella silvestris (strain DSM 15510 / CIP 108128 / LMG 27833 / NCIMB 13906 / BL2)</name>
    <dbReference type="NCBI Taxonomy" id="395965"/>
    <lineage>
        <taxon>Bacteria</taxon>
        <taxon>Pseudomonadati</taxon>
        <taxon>Pseudomonadota</taxon>
        <taxon>Alphaproteobacteria</taxon>
        <taxon>Hyphomicrobiales</taxon>
        <taxon>Beijerinckiaceae</taxon>
        <taxon>Methylocella</taxon>
    </lineage>
</organism>
<keyword evidence="7" id="KW-1185">Reference proteome</keyword>
<reference evidence="6 7" key="1">
    <citation type="journal article" date="2010" name="J. Bacteriol.">
        <title>Complete genome sequence of the aerobic facultative methanotroph Methylocella silvestris BL2.</title>
        <authorList>
            <person name="Chen Y."/>
            <person name="Crombie A."/>
            <person name="Rahman M.T."/>
            <person name="Dedysh S.N."/>
            <person name="Liesack W."/>
            <person name="Stott M.B."/>
            <person name="Alam M."/>
            <person name="Theisen A.R."/>
            <person name="Murrell J.C."/>
            <person name="Dunfield P.F."/>
        </authorList>
    </citation>
    <scope>NUCLEOTIDE SEQUENCE [LARGE SCALE GENOMIC DNA]</scope>
    <source>
        <strain evidence="7">DSM 15510 / CIP 108128 / LMG 27833 / NCIMB 13906 / BL2</strain>
    </source>
</reference>
<evidence type="ECO:0000313" key="7">
    <source>
        <dbReference type="Proteomes" id="UP000002257"/>
    </source>
</evidence>
<name>B8EKT9_METSB</name>
<dbReference type="OrthoDB" id="6058745at2"/>
<dbReference type="Gene3D" id="3.90.1720.10">
    <property type="entry name" value="endopeptidase domain like (from Nostoc punctiforme)"/>
    <property type="match status" value="1"/>
</dbReference>
<dbReference type="GO" id="GO:0006508">
    <property type="term" value="P:proteolysis"/>
    <property type="evidence" value="ECO:0007669"/>
    <property type="project" value="UniProtKB-KW"/>
</dbReference>
<dbReference type="GO" id="GO:0008234">
    <property type="term" value="F:cysteine-type peptidase activity"/>
    <property type="evidence" value="ECO:0007669"/>
    <property type="project" value="UniProtKB-KW"/>
</dbReference>
<dbReference type="STRING" id="395965.Msil_3057"/>
<proteinExistence type="inferred from homology"/>